<sequence length="93" mass="10641">MRSISVWILTNSGNIYMGKTRKKIFLYTNFYSNNPPTTTIKIFLLMTKKNTKDQFKRTCNGNIFKLGGKVGLCKLQAVQVIVYSHSLQNNLCT</sequence>
<reference evidence="1" key="1">
    <citation type="thesis" date="2020" institute="ProQuest LLC" country="789 East Eisenhower Parkway, Ann Arbor, MI, USA">
        <title>Comparative Genomics and Chromosome Evolution.</title>
        <authorList>
            <person name="Mudd A.B."/>
        </authorList>
    </citation>
    <scope>NUCLEOTIDE SEQUENCE</scope>
    <source>
        <strain evidence="1">Female2</strain>
        <tissue evidence="1">Blood</tissue>
    </source>
</reference>
<dbReference type="Proteomes" id="UP000812440">
    <property type="component" value="Chromosome 3"/>
</dbReference>
<accession>A0A8T2J8B8</accession>
<protein>
    <submittedName>
        <fullName evidence="1">Uncharacterized protein</fullName>
    </submittedName>
</protein>
<organism evidence="1 2">
    <name type="scientific">Hymenochirus boettgeri</name>
    <name type="common">Congo dwarf clawed frog</name>
    <dbReference type="NCBI Taxonomy" id="247094"/>
    <lineage>
        <taxon>Eukaryota</taxon>
        <taxon>Metazoa</taxon>
        <taxon>Chordata</taxon>
        <taxon>Craniata</taxon>
        <taxon>Vertebrata</taxon>
        <taxon>Euteleostomi</taxon>
        <taxon>Amphibia</taxon>
        <taxon>Batrachia</taxon>
        <taxon>Anura</taxon>
        <taxon>Pipoidea</taxon>
        <taxon>Pipidae</taxon>
        <taxon>Pipinae</taxon>
        <taxon>Hymenochirus</taxon>
    </lineage>
</organism>
<name>A0A8T2J8B8_9PIPI</name>
<gene>
    <name evidence="1" type="ORF">GDO86_005727</name>
</gene>
<dbReference type="EMBL" id="JAACNH010000006">
    <property type="protein sequence ID" value="KAG8439658.1"/>
    <property type="molecule type" value="Genomic_DNA"/>
</dbReference>
<evidence type="ECO:0000313" key="2">
    <source>
        <dbReference type="Proteomes" id="UP000812440"/>
    </source>
</evidence>
<evidence type="ECO:0000313" key="1">
    <source>
        <dbReference type="EMBL" id="KAG8439658.1"/>
    </source>
</evidence>
<dbReference type="AlphaFoldDB" id="A0A8T2J8B8"/>
<keyword evidence="2" id="KW-1185">Reference proteome</keyword>
<comment type="caution">
    <text evidence="1">The sequence shown here is derived from an EMBL/GenBank/DDBJ whole genome shotgun (WGS) entry which is preliminary data.</text>
</comment>
<proteinExistence type="predicted"/>